<name>A0A2N5XKZ3_9HYPH</name>
<sequence>MLDEAVVIPVIRMSGPIVAGGGMRPTLNLASVATQLHKAFSMKDAPAVAISVNSPGGSPVQSRLIYQRIRQLAEEKEKEVLVFCEDAAASGGYMIAVAGDVIIADPSSIVGSVGVVSGGFGFVEAIEKLGIERRVYTAGTQKAMLDPFKPENEEHIAHLDVLLQDLFETFKDLIRNRRGDKLTEDEDKLFTGAFWTGKKALEYGLVDELGDMGTYVKKRFGDTAKMKLISAPSGFFSRFRGAGMTLGGSDPIDRIAAGLSADAILTSLEERALWARLGL</sequence>
<dbReference type="GO" id="GO:0004252">
    <property type="term" value="F:serine-type endopeptidase activity"/>
    <property type="evidence" value="ECO:0007669"/>
    <property type="project" value="InterPro"/>
</dbReference>
<dbReference type="GO" id="GO:0006508">
    <property type="term" value="P:proteolysis"/>
    <property type="evidence" value="ECO:0007669"/>
    <property type="project" value="UniProtKB-KW"/>
</dbReference>
<dbReference type="OrthoDB" id="9764363at2"/>
<dbReference type="PANTHER" id="PTHR42987">
    <property type="entry name" value="PEPTIDASE S49"/>
    <property type="match status" value="1"/>
</dbReference>
<feature type="domain" description="Peptidase S49" evidence="5">
    <location>
        <begin position="74"/>
        <end position="217"/>
    </location>
</feature>
<accession>A0A2N5XKZ3</accession>
<comment type="similarity">
    <text evidence="1">Belongs to the peptidase S49 family.</text>
</comment>
<dbReference type="InterPro" id="IPR001907">
    <property type="entry name" value="ClpP"/>
</dbReference>
<evidence type="ECO:0000259" key="5">
    <source>
        <dbReference type="Pfam" id="PF01343"/>
    </source>
</evidence>
<dbReference type="InterPro" id="IPR002142">
    <property type="entry name" value="Peptidase_S49"/>
</dbReference>
<dbReference type="GO" id="GO:0004176">
    <property type="term" value="F:ATP-dependent peptidase activity"/>
    <property type="evidence" value="ECO:0007669"/>
    <property type="project" value="InterPro"/>
</dbReference>
<dbReference type="CDD" id="cd07023">
    <property type="entry name" value="S49_Sppa_N_C"/>
    <property type="match status" value="1"/>
</dbReference>
<organism evidence="6 7">
    <name type="scientific">Cohaesibacter celericrescens</name>
    <dbReference type="NCBI Taxonomy" id="2067669"/>
    <lineage>
        <taxon>Bacteria</taxon>
        <taxon>Pseudomonadati</taxon>
        <taxon>Pseudomonadota</taxon>
        <taxon>Alphaproteobacteria</taxon>
        <taxon>Hyphomicrobiales</taxon>
        <taxon>Cohaesibacteraceae</taxon>
    </lineage>
</organism>
<evidence type="ECO:0000313" key="6">
    <source>
        <dbReference type="EMBL" id="PLW75179.1"/>
    </source>
</evidence>
<comment type="caution">
    <text evidence="6">The sequence shown here is derived from an EMBL/GenBank/DDBJ whole genome shotgun (WGS) entry which is preliminary data.</text>
</comment>
<evidence type="ECO:0000256" key="3">
    <source>
        <dbReference type="ARBA" id="ARBA00022801"/>
    </source>
</evidence>
<dbReference type="InterPro" id="IPR047272">
    <property type="entry name" value="S49_SppA_C"/>
</dbReference>
<gene>
    <name evidence="6" type="ORF">C0081_22670</name>
</gene>
<evidence type="ECO:0000256" key="1">
    <source>
        <dbReference type="ARBA" id="ARBA00008683"/>
    </source>
</evidence>
<evidence type="ECO:0000256" key="4">
    <source>
        <dbReference type="ARBA" id="ARBA00022825"/>
    </source>
</evidence>
<proteinExistence type="inferred from homology"/>
<dbReference type="EMBL" id="PKUQ01000055">
    <property type="protein sequence ID" value="PLW75179.1"/>
    <property type="molecule type" value="Genomic_DNA"/>
</dbReference>
<dbReference type="Pfam" id="PF01343">
    <property type="entry name" value="Peptidase_S49"/>
    <property type="match status" value="1"/>
</dbReference>
<dbReference type="InterPro" id="IPR029045">
    <property type="entry name" value="ClpP/crotonase-like_dom_sf"/>
</dbReference>
<keyword evidence="2" id="KW-0645">Protease</keyword>
<dbReference type="Gene3D" id="3.90.226.10">
    <property type="entry name" value="2-enoyl-CoA Hydratase, Chain A, domain 1"/>
    <property type="match status" value="1"/>
</dbReference>
<dbReference type="PRINTS" id="PR00127">
    <property type="entry name" value="CLPPROTEASEP"/>
</dbReference>
<evidence type="ECO:0000256" key="2">
    <source>
        <dbReference type="ARBA" id="ARBA00022670"/>
    </source>
</evidence>
<keyword evidence="3" id="KW-0378">Hydrolase</keyword>
<dbReference type="SUPFAM" id="SSF52096">
    <property type="entry name" value="ClpP/crotonase"/>
    <property type="match status" value="1"/>
</dbReference>
<protein>
    <submittedName>
        <fullName evidence="6">S49 family peptidase</fullName>
    </submittedName>
</protein>
<evidence type="ECO:0000313" key="7">
    <source>
        <dbReference type="Proteomes" id="UP000234881"/>
    </source>
</evidence>
<keyword evidence="7" id="KW-1185">Reference proteome</keyword>
<dbReference type="Proteomes" id="UP000234881">
    <property type="component" value="Unassembled WGS sequence"/>
</dbReference>
<dbReference type="RefSeq" id="WP_101536074.1">
    <property type="nucleotide sequence ID" value="NZ_PKUQ01000055.1"/>
</dbReference>
<dbReference type="AlphaFoldDB" id="A0A2N5XKZ3"/>
<keyword evidence="4" id="KW-0720">Serine protease</keyword>
<dbReference type="PANTHER" id="PTHR42987:SF8">
    <property type="entry name" value="PROTEINASE"/>
    <property type="match status" value="1"/>
</dbReference>
<dbReference type="Gene3D" id="6.20.330.10">
    <property type="match status" value="1"/>
</dbReference>
<reference evidence="6 7" key="1">
    <citation type="submission" date="2018-01" db="EMBL/GenBank/DDBJ databases">
        <title>The draft genome sequence of Cohaesibacter sp. H1304.</title>
        <authorList>
            <person name="Wang N.-N."/>
            <person name="Du Z.-J."/>
        </authorList>
    </citation>
    <scope>NUCLEOTIDE SEQUENCE [LARGE SCALE GENOMIC DNA]</scope>
    <source>
        <strain evidence="6 7">H1304</strain>
    </source>
</reference>